<dbReference type="AlphaFoldDB" id="A0A2J8A194"/>
<organism evidence="6 7">
    <name type="scientific">Tetrabaena socialis</name>
    <dbReference type="NCBI Taxonomy" id="47790"/>
    <lineage>
        <taxon>Eukaryota</taxon>
        <taxon>Viridiplantae</taxon>
        <taxon>Chlorophyta</taxon>
        <taxon>core chlorophytes</taxon>
        <taxon>Chlorophyceae</taxon>
        <taxon>CS clade</taxon>
        <taxon>Chlamydomonadales</taxon>
        <taxon>Tetrabaenaceae</taxon>
        <taxon>Tetrabaena</taxon>
    </lineage>
</organism>
<dbReference type="PANTHER" id="PTHR46361">
    <property type="entry name" value="ELECTRON CARRIER/ PROTEIN DISULFIDE OXIDOREDUCTASE"/>
    <property type="match status" value="1"/>
</dbReference>
<dbReference type="Pfam" id="PF00462">
    <property type="entry name" value="Glutaredoxin"/>
    <property type="match status" value="1"/>
</dbReference>
<dbReference type="Proteomes" id="UP000236333">
    <property type="component" value="Unassembled WGS sequence"/>
</dbReference>
<evidence type="ECO:0000259" key="5">
    <source>
        <dbReference type="Pfam" id="PF04784"/>
    </source>
</evidence>
<dbReference type="InterPro" id="IPR036249">
    <property type="entry name" value="Thioredoxin-like_sf"/>
</dbReference>
<dbReference type="InterPro" id="IPR002109">
    <property type="entry name" value="Glutaredoxin"/>
</dbReference>
<evidence type="ECO:0000313" key="7">
    <source>
        <dbReference type="Proteomes" id="UP000236333"/>
    </source>
</evidence>
<evidence type="ECO:0000256" key="1">
    <source>
        <dbReference type="ARBA" id="ARBA00023157"/>
    </source>
</evidence>
<evidence type="ECO:0000256" key="3">
    <source>
        <dbReference type="SAM" id="MobiDB-lite"/>
    </source>
</evidence>
<reference evidence="6 7" key="1">
    <citation type="journal article" date="2017" name="Mol. Biol. Evol.">
        <title>The 4-celled Tetrabaena socialis nuclear genome reveals the essential components for genetic control of cell number at the origin of multicellularity in the volvocine lineage.</title>
        <authorList>
            <person name="Featherston J."/>
            <person name="Arakaki Y."/>
            <person name="Hanschen E.R."/>
            <person name="Ferris P.J."/>
            <person name="Michod R.E."/>
            <person name="Olson B.J.S.C."/>
            <person name="Nozaki H."/>
            <person name="Durand P.M."/>
        </authorList>
    </citation>
    <scope>NUCLEOTIDE SEQUENCE [LARGE SCALE GENOMIC DNA]</scope>
    <source>
        <strain evidence="6 7">NIES-571</strain>
    </source>
</reference>
<feature type="domain" description="Glutaredoxin" evidence="4">
    <location>
        <begin position="32"/>
        <end position="84"/>
    </location>
</feature>
<evidence type="ECO:0000256" key="2">
    <source>
        <dbReference type="ARBA" id="ARBA00023284"/>
    </source>
</evidence>
<dbReference type="PANTHER" id="PTHR46361:SF3">
    <property type="entry name" value="ELECTRON CARRIER_ PROTEIN DISULFIDE OXIDOREDUCTASE"/>
    <property type="match status" value="1"/>
</dbReference>
<dbReference type="Gene3D" id="3.40.30.10">
    <property type="entry name" value="Glutaredoxin"/>
    <property type="match status" value="1"/>
</dbReference>
<feature type="region of interest" description="Disordered" evidence="3">
    <location>
        <begin position="1"/>
        <end position="22"/>
    </location>
</feature>
<dbReference type="PROSITE" id="PS51354">
    <property type="entry name" value="GLUTAREDOXIN_2"/>
    <property type="match status" value="1"/>
</dbReference>
<feature type="domain" description="DUF547" evidence="5">
    <location>
        <begin position="233"/>
        <end position="280"/>
    </location>
</feature>
<comment type="caution">
    <text evidence="6">The sequence shown here is derived from an EMBL/GenBank/DDBJ whole genome shotgun (WGS) entry which is preliminary data.</text>
</comment>
<keyword evidence="2" id="KW-0676">Redox-active center</keyword>
<dbReference type="InterPro" id="IPR011767">
    <property type="entry name" value="GLR_AS"/>
</dbReference>
<evidence type="ECO:0000259" key="4">
    <source>
        <dbReference type="Pfam" id="PF00462"/>
    </source>
</evidence>
<dbReference type="InterPro" id="IPR006869">
    <property type="entry name" value="DUF547"/>
</dbReference>
<feature type="compositionally biased region" description="Low complexity" evidence="3">
    <location>
        <begin position="1"/>
        <end position="21"/>
    </location>
</feature>
<keyword evidence="7" id="KW-1185">Reference proteome</keyword>
<accession>A0A2J8A194</accession>
<dbReference type="SUPFAM" id="SSF52833">
    <property type="entry name" value="Thioredoxin-like"/>
    <property type="match status" value="1"/>
</dbReference>
<sequence length="330" mass="34006">MSPSQPAAAAASTSTSASAASDPDEALGSALVAVATTPACPYCKRAKQALAEGGVAFVEVDVGGDEALRQLVRQITGQRTVPQLLSWLTAAGEPDPRTTALQLLSANLVAPAAAAPAMWGAGAAGAGAGEAAARALGGAVDATDATALMLVAEAPPPAAGQALNGHFQWQGPARPASEVAASLRGRILELYDTHLSGDGRSVSYGALRADPRFAAFVDATAELQKVEAGVDLSPLSRAELTAFGINLYNALVVHALVALRLTSMSAAQRATFYSRTWYAVDFGRNKRERLSYIASLLTEPARGRLEALLAGGGDVRVSYKEYDWSLNGTD</sequence>
<name>A0A2J8A194_9CHLO</name>
<gene>
    <name evidence="6" type="ORF">TSOC_007355</name>
</gene>
<dbReference type="CDD" id="cd02066">
    <property type="entry name" value="GRX_family"/>
    <property type="match status" value="1"/>
</dbReference>
<evidence type="ECO:0000313" key="6">
    <source>
        <dbReference type="EMBL" id="PNH06292.1"/>
    </source>
</evidence>
<dbReference type="OrthoDB" id="418495at2759"/>
<protein>
    <submittedName>
        <fullName evidence="6">Uncharacterized protein</fullName>
    </submittedName>
</protein>
<proteinExistence type="predicted"/>
<dbReference type="Pfam" id="PF04784">
    <property type="entry name" value="DUF547"/>
    <property type="match status" value="1"/>
</dbReference>
<dbReference type="InterPro" id="IPR014025">
    <property type="entry name" value="Glutaredoxin_subgr"/>
</dbReference>
<keyword evidence="1" id="KW-1015">Disulfide bond</keyword>
<dbReference type="PROSITE" id="PS00195">
    <property type="entry name" value="GLUTAREDOXIN_1"/>
    <property type="match status" value="1"/>
</dbReference>
<dbReference type="PRINTS" id="PR00160">
    <property type="entry name" value="GLUTAREDOXIN"/>
</dbReference>
<dbReference type="EMBL" id="PGGS01000245">
    <property type="protein sequence ID" value="PNH06292.1"/>
    <property type="molecule type" value="Genomic_DNA"/>
</dbReference>